<gene>
    <name evidence="2" type="ORF">METZ01_LOCUS307532</name>
</gene>
<dbReference type="InterPro" id="IPR002629">
    <property type="entry name" value="Met_Synth_C/arc"/>
</dbReference>
<dbReference type="GO" id="GO:0003871">
    <property type="term" value="F:5-methyltetrahydropteroyltriglutamate-homocysteine S-methyltransferase activity"/>
    <property type="evidence" value="ECO:0007669"/>
    <property type="project" value="InterPro"/>
</dbReference>
<dbReference type="PANTHER" id="PTHR43844">
    <property type="entry name" value="METHIONINE SYNTHASE"/>
    <property type="match status" value="1"/>
</dbReference>
<dbReference type="Pfam" id="PF01717">
    <property type="entry name" value="Meth_synt_2"/>
    <property type="match status" value="1"/>
</dbReference>
<dbReference type="Gene3D" id="3.20.20.210">
    <property type="match status" value="1"/>
</dbReference>
<organism evidence="2">
    <name type="scientific">marine metagenome</name>
    <dbReference type="NCBI Taxonomy" id="408172"/>
    <lineage>
        <taxon>unclassified sequences</taxon>
        <taxon>metagenomes</taxon>
        <taxon>ecological metagenomes</taxon>
    </lineage>
</organism>
<feature type="non-terminal residue" evidence="2">
    <location>
        <position position="154"/>
    </location>
</feature>
<sequence length="154" mass="16054">MATKYRADQVGSFLRPPELLAARQSFIEGKITEDALKEVQDEAILKVIDLQKQSGIDVLSDGEYRRGGWASDFGEAVEGYVVGAPAVAMPFQGGVDVTPAAGANSTNPTGAPGGGGGRIIGDKLTQIKRLTAGELPFIKAHAHGAYKVTMPAAS</sequence>
<name>A0A382N268_9ZZZZ</name>
<dbReference type="InterPro" id="IPR038071">
    <property type="entry name" value="UROD/MetE-like_sf"/>
</dbReference>
<evidence type="ECO:0000259" key="1">
    <source>
        <dbReference type="Pfam" id="PF01717"/>
    </source>
</evidence>
<feature type="domain" description="Cobalamin-independent methionine synthase MetE C-terminal/archaeal" evidence="1">
    <location>
        <begin position="9"/>
        <end position="82"/>
    </location>
</feature>
<protein>
    <recommendedName>
        <fullName evidence="1">Cobalamin-independent methionine synthase MetE C-terminal/archaeal domain-containing protein</fullName>
    </recommendedName>
</protein>
<dbReference type="EMBL" id="UINC01097182">
    <property type="protein sequence ID" value="SVC54678.1"/>
    <property type="molecule type" value="Genomic_DNA"/>
</dbReference>
<dbReference type="PANTHER" id="PTHR43844:SF1">
    <property type="entry name" value="METHIONINE SYNTHASE"/>
    <property type="match status" value="1"/>
</dbReference>
<proteinExistence type="predicted"/>
<reference evidence="2" key="1">
    <citation type="submission" date="2018-05" db="EMBL/GenBank/DDBJ databases">
        <authorList>
            <person name="Lanie J.A."/>
            <person name="Ng W.-L."/>
            <person name="Kazmierczak K.M."/>
            <person name="Andrzejewski T.M."/>
            <person name="Davidsen T.M."/>
            <person name="Wayne K.J."/>
            <person name="Tettelin H."/>
            <person name="Glass J.I."/>
            <person name="Rusch D."/>
            <person name="Podicherti R."/>
            <person name="Tsui H.-C.T."/>
            <person name="Winkler M.E."/>
        </authorList>
    </citation>
    <scope>NUCLEOTIDE SEQUENCE</scope>
</reference>
<dbReference type="GO" id="GO:0009086">
    <property type="term" value="P:methionine biosynthetic process"/>
    <property type="evidence" value="ECO:0007669"/>
    <property type="project" value="InterPro"/>
</dbReference>
<dbReference type="SUPFAM" id="SSF51726">
    <property type="entry name" value="UROD/MetE-like"/>
    <property type="match status" value="1"/>
</dbReference>
<dbReference type="AlphaFoldDB" id="A0A382N268"/>
<evidence type="ECO:0000313" key="2">
    <source>
        <dbReference type="EMBL" id="SVC54678.1"/>
    </source>
</evidence>
<accession>A0A382N268</accession>
<dbReference type="GO" id="GO:0008270">
    <property type="term" value="F:zinc ion binding"/>
    <property type="evidence" value="ECO:0007669"/>
    <property type="project" value="InterPro"/>
</dbReference>